<proteinExistence type="inferred from homology"/>
<dbReference type="InterPro" id="IPR027417">
    <property type="entry name" value="P-loop_NTPase"/>
</dbReference>
<dbReference type="InterPro" id="IPR015854">
    <property type="entry name" value="ABC_transpr_LolD-like"/>
</dbReference>
<evidence type="ECO:0000313" key="7">
    <source>
        <dbReference type="Proteomes" id="UP000002420"/>
    </source>
</evidence>
<evidence type="ECO:0000256" key="1">
    <source>
        <dbReference type="ARBA" id="ARBA00022448"/>
    </source>
</evidence>
<dbReference type="GO" id="GO:0022857">
    <property type="term" value="F:transmembrane transporter activity"/>
    <property type="evidence" value="ECO:0007669"/>
    <property type="project" value="TreeGrafter"/>
</dbReference>
<dbReference type="InterPro" id="IPR017911">
    <property type="entry name" value="MacB-like_ATP-bd"/>
</dbReference>
<dbReference type="AlphaFoldDB" id="B3E4F8"/>
<gene>
    <name evidence="6" type="ordered locus">Glov_0747</name>
</gene>
<dbReference type="KEGG" id="glo:Glov_0747"/>
<evidence type="ECO:0000256" key="3">
    <source>
        <dbReference type="ARBA" id="ARBA00022840"/>
    </source>
</evidence>
<dbReference type="CDD" id="cd03255">
    <property type="entry name" value="ABC_MJ0796_LolCDE_FtsE"/>
    <property type="match status" value="1"/>
</dbReference>
<protein>
    <submittedName>
        <fullName evidence="6">ABC transporter related</fullName>
    </submittedName>
</protein>
<evidence type="ECO:0000256" key="4">
    <source>
        <dbReference type="ARBA" id="ARBA00038388"/>
    </source>
</evidence>
<accession>B3E4F8</accession>
<dbReference type="SMART" id="SM00382">
    <property type="entry name" value="AAA"/>
    <property type="match status" value="1"/>
</dbReference>
<dbReference type="PROSITE" id="PS50893">
    <property type="entry name" value="ABC_TRANSPORTER_2"/>
    <property type="match status" value="1"/>
</dbReference>
<dbReference type="RefSeq" id="WP_012468829.1">
    <property type="nucleotide sequence ID" value="NC_010814.1"/>
</dbReference>
<dbReference type="Gene3D" id="3.40.50.300">
    <property type="entry name" value="P-loop containing nucleotide triphosphate hydrolases"/>
    <property type="match status" value="1"/>
</dbReference>
<keyword evidence="3" id="KW-0067">ATP-binding</keyword>
<dbReference type="PANTHER" id="PTHR24220">
    <property type="entry name" value="IMPORT ATP-BINDING PROTEIN"/>
    <property type="match status" value="1"/>
</dbReference>
<reference evidence="6 7" key="1">
    <citation type="submission" date="2008-05" db="EMBL/GenBank/DDBJ databases">
        <title>Complete sequence of chromosome of Geobacter lovleyi SZ.</title>
        <authorList>
            <consortium name="US DOE Joint Genome Institute"/>
            <person name="Lucas S."/>
            <person name="Copeland A."/>
            <person name="Lapidus A."/>
            <person name="Glavina del Rio T."/>
            <person name="Dalin E."/>
            <person name="Tice H."/>
            <person name="Bruce D."/>
            <person name="Goodwin L."/>
            <person name="Pitluck S."/>
            <person name="Chertkov O."/>
            <person name="Meincke L."/>
            <person name="Brettin T."/>
            <person name="Detter J.C."/>
            <person name="Han C."/>
            <person name="Tapia R."/>
            <person name="Kuske C.R."/>
            <person name="Schmutz J."/>
            <person name="Larimer F."/>
            <person name="Land M."/>
            <person name="Hauser L."/>
            <person name="Kyrpides N."/>
            <person name="Mikhailova N."/>
            <person name="Sung Y."/>
            <person name="Fletcher K.E."/>
            <person name="Ritalahti K.M."/>
            <person name="Loeffler F.E."/>
            <person name="Richardson P."/>
        </authorList>
    </citation>
    <scope>NUCLEOTIDE SEQUENCE [LARGE SCALE GENOMIC DNA]</scope>
    <source>
        <strain evidence="7">ATCC BAA-1151 / DSM 17278 / SZ</strain>
    </source>
</reference>
<dbReference type="Pfam" id="PF00005">
    <property type="entry name" value="ABC_tran"/>
    <property type="match status" value="1"/>
</dbReference>
<feature type="domain" description="ABC transporter" evidence="5">
    <location>
        <begin position="2"/>
        <end position="220"/>
    </location>
</feature>
<dbReference type="PROSITE" id="PS00211">
    <property type="entry name" value="ABC_TRANSPORTER_1"/>
    <property type="match status" value="1"/>
</dbReference>
<dbReference type="SUPFAM" id="SSF52540">
    <property type="entry name" value="P-loop containing nucleoside triphosphate hydrolases"/>
    <property type="match status" value="1"/>
</dbReference>
<dbReference type="Proteomes" id="UP000002420">
    <property type="component" value="Chromosome"/>
</dbReference>
<dbReference type="eggNOG" id="COG1136">
    <property type="taxonomic scope" value="Bacteria"/>
</dbReference>
<dbReference type="HOGENOM" id="CLU_000604_1_22_7"/>
<dbReference type="GO" id="GO:0005524">
    <property type="term" value="F:ATP binding"/>
    <property type="evidence" value="ECO:0007669"/>
    <property type="project" value="UniProtKB-KW"/>
</dbReference>
<dbReference type="InterPro" id="IPR017871">
    <property type="entry name" value="ABC_transporter-like_CS"/>
</dbReference>
<name>B3E4F8_TRIL1</name>
<evidence type="ECO:0000259" key="5">
    <source>
        <dbReference type="PROSITE" id="PS50893"/>
    </source>
</evidence>
<dbReference type="GO" id="GO:0098796">
    <property type="term" value="C:membrane protein complex"/>
    <property type="evidence" value="ECO:0007669"/>
    <property type="project" value="UniProtKB-ARBA"/>
</dbReference>
<dbReference type="PANTHER" id="PTHR24220:SF86">
    <property type="entry name" value="ABC TRANSPORTER ABCH.1"/>
    <property type="match status" value="1"/>
</dbReference>
<dbReference type="FunFam" id="3.40.50.300:FF:000032">
    <property type="entry name" value="Export ABC transporter ATP-binding protein"/>
    <property type="match status" value="1"/>
</dbReference>
<dbReference type="GO" id="GO:0005886">
    <property type="term" value="C:plasma membrane"/>
    <property type="evidence" value="ECO:0007669"/>
    <property type="project" value="TreeGrafter"/>
</dbReference>
<dbReference type="EMBL" id="CP001089">
    <property type="protein sequence ID" value="ACD94473.1"/>
    <property type="molecule type" value="Genomic_DNA"/>
</dbReference>
<dbReference type="InterPro" id="IPR003439">
    <property type="entry name" value="ABC_transporter-like_ATP-bd"/>
</dbReference>
<dbReference type="STRING" id="398767.Glov_0747"/>
<keyword evidence="7" id="KW-1185">Reference proteome</keyword>
<keyword evidence="1" id="KW-0813">Transport</keyword>
<comment type="similarity">
    <text evidence="4">Belongs to the ABC transporter superfamily. Macrolide exporter (TC 3.A.1.122) family.</text>
</comment>
<dbReference type="GO" id="GO:0016887">
    <property type="term" value="F:ATP hydrolysis activity"/>
    <property type="evidence" value="ECO:0007669"/>
    <property type="project" value="InterPro"/>
</dbReference>
<dbReference type="InterPro" id="IPR003593">
    <property type="entry name" value="AAA+_ATPase"/>
</dbReference>
<evidence type="ECO:0000256" key="2">
    <source>
        <dbReference type="ARBA" id="ARBA00022741"/>
    </source>
</evidence>
<organism evidence="6 7">
    <name type="scientific">Trichlorobacter lovleyi (strain ATCC BAA-1151 / DSM 17278 / SZ)</name>
    <name type="common">Geobacter lovleyi</name>
    <dbReference type="NCBI Taxonomy" id="398767"/>
    <lineage>
        <taxon>Bacteria</taxon>
        <taxon>Pseudomonadati</taxon>
        <taxon>Thermodesulfobacteriota</taxon>
        <taxon>Desulfuromonadia</taxon>
        <taxon>Geobacterales</taxon>
        <taxon>Geobacteraceae</taxon>
        <taxon>Trichlorobacter</taxon>
    </lineage>
</organism>
<evidence type="ECO:0000313" key="6">
    <source>
        <dbReference type="EMBL" id="ACD94473.1"/>
    </source>
</evidence>
<keyword evidence="2" id="KW-0547">Nucleotide-binding</keyword>
<sequence length="221" mass="24184">MLTLRDIRKSYRIGPTEVEVLKGVSLEIQQGELVSIMGQSGCGKSTLMNIIGLLDRPTSGSFMLDGAEVSYSDDDALSEIRNQRIGFVFQQYFLLSRLTALENVALPLVYRGDKGNNTLERCMELLKRVGMDDRAHHRPNELSGGQQQRVAIARALVGNPSLILADEPTGALDTNVGGEIMELFKTLNAEEGITVVIITHDPGIARQCKRVAVMKDGVILS</sequence>